<sequence>RVDIDYAQGTRVSTDFYSASSHAGTHMDAPSHFYPGAATIDQLPLDQLTGPAAVIDITERAATDRNAEMTVADLIHWEQETGQTLNDTIVLMRSGYGKCYSNKELYTGTVEDDITKTRFPGVSPEAALFMVTNRRVKGAGVDTLCFDRGLTKDYLSHQIFLGNGLFIMENVANLEKVPIYGATVYASPMKIRNAGGAPLRLVATYPNVDYKTNKLY</sequence>
<dbReference type="GO" id="GO:0019441">
    <property type="term" value="P:L-tryptophan catabolic process to kynurenine"/>
    <property type="evidence" value="ECO:0007669"/>
    <property type="project" value="InterPro"/>
</dbReference>
<dbReference type="InterPro" id="IPR007325">
    <property type="entry name" value="KFase/CYL"/>
</dbReference>
<dbReference type="Gene3D" id="3.50.30.50">
    <property type="entry name" value="Putative cyclase"/>
    <property type="match status" value="1"/>
</dbReference>
<dbReference type="Pfam" id="PF04199">
    <property type="entry name" value="Cyclase"/>
    <property type="match status" value="1"/>
</dbReference>
<evidence type="ECO:0000313" key="2">
    <source>
        <dbReference type="EMBL" id="KAG8172642.1"/>
    </source>
</evidence>
<dbReference type="InterPro" id="IPR037175">
    <property type="entry name" value="KFase_sf"/>
</dbReference>
<dbReference type="SUPFAM" id="SSF102198">
    <property type="entry name" value="Putative cyclase"/>
    <property type="match status" value="1"/>
</dbReference>
<comment type="caution">
    <text evidence="2">The sequence shown here is derived from an EMBL/GenBank/DDBJ whole genome shotgun (WGS) entry which is preliminary data.</text>
</comment>
<keyword evidence="3" id="KW-1185">Reference proteome</keyword>
<dbReference type="PANTHER" id="PTHR31118">
    <property type="entry name" value="CYCLASE-LIKE PROTEIN 2"/>
    <property type="match status" value="1"/>
</dbReference>
<reference evidence="2 3" key="1">
    <citation type="journal article" date="2022" name="Nat. Ecol. Evol.">
        <title>A masculinizing supergene underlies an exaggerated male reproductive morph in a spider.</title>
        <authorList>
            <person name="Hendrickx F."/>
            <person name="De Corte Z."/>
            <person name="Sonet G."/>
            <person name="Van Belleghem S.M."/>
            <person name="Kostlbacher S."/>
            <person name="Vangestel C."/>
        </authorList>
    </citation>
    <scope>NUCLEOTIDE SEQUENCE [LARGE SCALE GENOMIC DNA]</scope>
    <source>
        <strain evidence="2">W744_W776</strain>
    </source>
</reference>
<feature type="non-terminal residue" evidence="2">
    <location>
        <position position="1"/>
    </location>
</feature>
<dbReference type="PANTHER" id="PTHR31118:SF12">
    <property type="entry name" value="CYCLASE-LIKE PROTEIN 2"/>
    <property type="match status" value="1"/>
</dbReference>
<dbReference type="Proteomes" id="UP000827092">
    <property type="component" value="Unassembled WGS sequence"/>
</dbReference>
<comment type="similarity">
    <text evidence="1">Belongs to the Cyclase 1 superfamily.</text>
</comment>
<accession>A0AAV6TLJ2</accession>
<dbReference type="GO" id="GO:0004061">
    <property type="term" value="F:arylformamidase activity"/>
    <property type="evidence" value="ECO:0007669"/>
    <property type="project" value="InterPro"/>
</dbReference>
<evidence type="ECO:0008006" key="4">
    <source>
        <dbReference type="Google" id="ProtNLM"/>
    </source>
</evidence>
<name>A0AAV6TLJ2_9ARAC</name>
<organism evidence="2 3">
    <name type="scientific">Oedothorax gibbosus</name>
    <dbReference type="NCBI Taxonomy" id="931172"/>
    <lineage>
        <taxon>Eukaryota</taxon>
        <taxon>Metazoa</taxon>
        <taxon>Ecdysozoa</taxon>
        <taxon>Arthropoda</taxon>
        <taxon>Chelicerata</taxon>
        <taxon>Arachnida</taxon>
        <taxon>Araneae</taxon>
        <taxon>Araneomorphae</taxon>
        <taxon>Entelegynae</taxon>
        <taxon>Araneoidea</taxon>
        <taxon>Linyphiidae</taxon>
        <taxon>Erigoninae</taxon>
        <taxon>Oedothorax</taxon>
    </lineage>
</organism>
<dbReference type="EMBL" id="JAFNEN010002507">
    <property type="protein sequence ID" value="KAG8172642.1"/>
    <property type="molecule type" value="Genomic_DNA"/>
</dbReference>
<evidence type="ECO:0000313" key="3">
    <source>
        <dbReference type="Proteomes" id="UP000827092"/>
    </source>
</evidence>
<gene>
    <name evidence="2" type="ORF">JTE90_004895</name>
</gene>
<dbReference type="AlphaFoldDB" id="A0AAV6TLJ2"/>
<protein>
    <recommendedName>
        <fullName evidence="4">Cyclase</fullName>
    </recommendedName>
</protein>
<proteinExistence type="inferred from homology"/>
<evidence type="ECO:0000256" key="1">
    <source>
        <dbReference type="ARBA" id="ARBA00007865"/>
    </source>
</evidence>